<keyword evidence="1" id="KW-0812">Transmembrane</keyword>
<feature type="transmembrane region" description="Helical" evidence="1">
    <location>
        <begin position="43"/>
        <end position="62"/>
    </location>
</feature>
<dbReference type="RefSeq" id="WP_021713568.1">
    <property type="nucleotide sequence ID" value="NZ_BATM01000020.1"/>
</dbReference>
<dbReference type="EMBL" id="BATM01000020">
    <property type="protein sequence ID" value="GAD79860.1"/>
    <property type="molecule type" value="Genomic_DNA"/>
</dbReference>
<keyword evidence="1" id="KW-1133">Transmembrane helix</keyword>
<keyword evidence="1" id="KW-0472">Membrane</keyword>
<protein>
    <submittedName>
        <fullName evidence="2">Uncharacterized protein</fullName>
    </submittedName>
</protein>
<organism evidence="2 3">
    <name type="scientific">Vibrio ezurae NBRC 102218</name>
    <dbReference type="NCBI Taxonomy" id="1219080"/>
    <lineage>
        <taxon>Bacteria</taxon>
        <taxon>Pseudomonadati</taxon>
        <taxon>Pseudomonadota</taxon>
        <taxon>Gammaproteobacteria</taxon>
        <taxon>Vibrionales</taxon>
        <taxon>Vibrionaceae</taxon>
        <taxon>Vibrio</taxon>
    </lineage>
</organism>
<dbReference type="Proteomes" id="UP000016562">
    <property type="component" value="Unassembled WGS sequence"/>
</dbReference>
<dbReference type="STRING" id="1219080.VEZ01S_20_01330"/>
<evidence type="ECO:0000313" key="2">
    <source>
        <dbReference type="EMBL" id="GAD79860.1"/>
    </source>
</evidence>
<feature type="transmembrane region" description="Helical" evidence="1">
    <location>
        <begin position="189"/>
        <end position="209"/>
    </location>
</feature>
<accession>U3B1L4</accession>
<dbReference type="AlphaFoldDB" id="U3B1L4"/>
<evidence type="ECO:0000313" key="3">
    <source>
        <dbReference type="Proteomes" id="UP000016562"/>
    </source>
</evidence>
<dbReference type="OrthoDB" id="8903216at2"/>
<comment type="caution">
    <text evidence="2">The sequence shown here is derived from an EMBL/GenBank/DDBJ whole genome shotgun (WGS) entry which is preliminary data.</text>
</comment>
<reference evidence="2 3" key="1">
    <citation type="submission" date="2013-09" db="EMBL/GenBank/DDBJ databases">
        <title>Whole genome shotgun sequence of Vibrio ezurae NBRC 102218.</title>
        <authorList>
            <person name="Yoshida I."/>
            <person name="Hosoyama A."/>
            <person name="Numata M."/>
            <person name="Hashimoto M."/>
            <person name="Hosoyama Y."/>
            <person name="Tsuchikane K."/>
            <person name="Noguchi M."/>
            <person name="Hirakata S."/>
            <person name="Ichikawa N."/>
            <person name="Ohji S."/>
            <person name="Yamazoe A."/>
            <person name="Fujita N."/>
        </authorList>
    </citation>
    <scope>NUCLEOTIDE SEQUENCE [LARGE SCALE GENOMIC DNA]</scope>
    <source>
        <strain evidence="2 3">NBRC 102218</strain>
    </source>
</reference>
<name>U3B1L4_9VIBR</name>
<proteinExistence type="predicted"/>
<feature type="transmembrane region" description="Helical" evidence="1">
    <location>
        <begin position="68"/>
        <end position="90"/>
    </location>
</feature>
<sequence>MDKEEKTKPLRKWNDLAKENTENAIVASMFVATLKTTSNLDTLNNWLLVATGAVASFLLANINNISEFLGRNAIVEGGYILCISCVFGLFGKIMGMRCKMAQEVSETVMHTFREHMKAHGEEEVKIHEGAKFWGISLDTGVRIERIISEYLALFPKPIRWLANHYFKKEKNNPQIAYVSQMRSLQVQSGAILIQATLFIYFFVAMFSAISRV</sequence>
<evidence type="ECO:0000256" key="1">
    <source>
        <dbReference type="SAM" id="Phobius"/>
    </source>
</evidence>
<gene>
    <name evidence="2" type="ORF">VEZ01S_20_01330</name>
</gene>
<keyword evidence="3" id="KW-1185">Reference proteome</keyword>